<feature type="non-terminal residue" evidence="9">
    <location>
        <position position="1"/>
    </location>
</feature>
<dbReference type="InterPro" id="IPR003599">
    <property type="entry name" value="Ig_sub"/>
</dbReference>
<evidence type="ECO:0000256" key="6">
    <source>
        <dbReference type="ARBA" id="ARBA00023319"/>
    </source>
</evidence>
<organism evidence="9 10">
    <name type="scientific">Scleropages formosus</name>
    <name type="common">Asian bonytongue</name>
    <name type="synonym">Osteoglossum formosum</name>
    <dbReference type="NCBI Taxonomy" id="113540"/>
    <lineage>
        <taxon>Eukaryota</taxon>
        <taxon>Metazoa</taxon>
        <taxon>Chordata</taxon>
        <taxon>Craniata</taxon>
        <taxon>Vertebrata</taxon>
        <taxon>Euteleostomi</taxon>
        <taxon>Actinopterygii</taxon>
        <taxon>Neopterygii</taxon>
        <taxon>Teleostei</taxon>
        <taxon>Osteoglossocephala</taxon>
        <taxon>Osteoglossomorpha</taxon>
        <taxon>Osteoglossiformes</taxon>
        <taxon>Osteoglossidae</taxon>
        <taxon>Scleropages</taxon>
    </lineage>
</organism>
<keyword evidence="5" id="KW-0675">Receptor</keyword>
<dbReference type="InterPro" id="IPR013783">
    <property type="entry name" value="Ig-like_fold"/>
</dbReference>
<dbReference type="PANTHER" id="PTHR19256:SF65">
    <property type="entry name" value="T CELL RECEPTOR GAMMA CONSTANT 1-RELATED"/>
    <property type="match status" value="1"/>
</dbReference>
<dbReference type="SUPFAM" id="SSF48726">
    <property type="entry name" value="Immunoglobulin"/>
    <property type="match status" value="2"/>
</dbReference>
<dbReference type="AlphaFoldDB" id="A0A0P7UPQ5"/>
<evidence type="ECO:0000256" key="3">
    <source>
        <dbReference type="ARBA" id="ARBA00022989"/>
    </source>
</evidence>
<dbReference type="InterPro" id="IPR051117">
    <property type="entry name" value="TRG_var/const_region"/>
</dbReference>
<evidence type="ECO:0000256" key="4">
    <source>
        <dbReference type="ARBA" id="ARBA00023136"/>
    </source>
</evidence>
<dbReference type="SMART" id="SM00409">
    <property type="entry name" value="IG"/>
    <property type="match status" value="2"/>
</dbReference>
<reference evidence="9 10" key="1">
    <citation type="submission" date="2015-08" db="EMBL/GenBank/DDBJ databases">
        <title>The genome of the Asian arowana (Scleropages formosus).</title>
        <authorList>
            <person name="Tan M.H."/>
            <person name="Gan H.M."/>
            <person name="Croft L.J."/>
            <person name="Austin C.M."/>
        </authorList>
    </citation>
    <scope>NUCLEOTIDE SEQUENCE [LARGE SCALE GENOMIC DNA]</scope>
    <source>
        <strain evidence="9">Aro1</strain>
    </source>
</reference>
<feature type="domain" description="Immunoglobulin V-set" evidence="7">
    <location>
        <begin position="119"/>
        <end position="195"/>
    </location>
</feature>
<dbReference type="CDD" id="cd00099">
    <property type="entry name" value="IgV"/>
    <property type="match status" value="1"/>
</dbReference>
<accession>A0A0P7UPQ5</accession>
<protein>
    <recommendedName>
        <fullName evidence="11">Ig-like domain-containing protein</fullName>
    </recommendedName>
</protein>
<evidence type="ECO:0008006" key="11">
    <source>
        <dbReference type="Google" id="ProtNLM"/>
    </source>
</evidence>
<dbReference type="InterPro" id="IPR036179">
    <property type="entry name" value="Ig-like_dom_sf"/>
</dbReference>
<comment type="caution">
    <text evidence="9">The sequence shown here is derived from an EMBL/GenBank/DDBJ whole genome shotgun (WGS) entry which is preliminary data.</text>
</comment>
<feature type="domain" description="Immunoglobulin" evidence="8">
    <location>
        <begin position="11"/>
        <end position="107"/>
    </location>
</feature>
<keyword evidence="4" id="KW-0472">Membrane</keyword>
<evidence type="ECO:0000256" key="1">
    <source>
        <dbReference type="ARBA" id="ARBA00004370"/>
    </source>
</evidence>
<dbReference type="SMART" id="SM00406">
    <property type="entry name" value="IGv"/>
    <property type="match status" value="2"/>
</dbReference>
<sequence length="212" mass="24314">AVEAADLQQDKPTITKGEGKTAVLSCTGTDGCRDYLHWYQRKEEEFRRILYIKLTDGTQAKEPGYDDFVTSKDEPGKDKFTLKISKLQTKHSATYFCACWGERRLVQDLDYVRKKPDKTVYIPCKPSGLSSGDYVHWYQKKEGQPFKRILYISYGSKSLARDENHPQKDDFSAREFDLHISETKLDHTATYYCACWDSHSGKESSGPDAVQN</sequence>
<dbReference type="InterPro" id="IPR013106">
    <property type="entry name" value="Ig_V-set"/>
</dbReference>
<evidence type="ECO:0000313" key="9">
    <source>
        <dbReference type="EMBL" id="KPP63850.1"/>
    </source>
</evidence>
<dbReference type="PANTHER" id="PTHR19256">
    <property type="entry name" value="T-CELL RECEPTOR GAMMA CHAIN"/>
    <property type="match status" value="1"/>
</dbReference>
<feature type="domain" description="Immunoglobulin" evidence="8">
    <location>
        <begin position="109"/>
        <end position="212"/>
    </location>
</feature>
<feature type="domain" description="Immunoglobulin V-set" evidence="7">
    <location>
        <begin position="21"/>
        <end position="99"/>
    </location>
</feature>
<evidence type="ECO:0000259" key="7">
    <source>
        <dbReference type="SMART" id="SM00406"/>
    </source>
</evidence>
<keyword evidence="2" id="KW-0812">Transmembrane</keyword>
<dbReference type="Gene3D" id="2.60.40.10">
    <property type="entry name" value="Immunoglobulins"/>
    <property type="match status" value="2"/>
</dbReference>
<dbReference type="EMBL" id="JARO02007525">
    <property type="protein sequence ID" value="KPP63850.1"/>
    <property type="molecule type" value="Genomic_DNA"/>
</dbReference>
<gene>
    <name evidence="9" type="ORF">Z043_117858</name>
</gene>
<comment type="subcellular location">
    <subcellularLocation>
        <location evidence="1">Membrane</location>
    </subcellularLocation>
</comment>
<evidence type="ECO:0000256" key="2">
    <source>
        <dbReference type="ARBA" id="ARBA00022692"/>
    </source>
</evidence>
<dbReference type="GO" id="GO:0016020">
    <property type="term" value="C:membrane"/>
    <property type="evidence" value="ECO:0007669"/>
    <property type="project" value="UniProtKB-SubCell"/>
</dbReference>
<dbReference type="Proteomes" id="UP000034805">
    <property type="component" value="Unassembled WGS sequence"/>
</dbReference>
<evidence type="ECO:0000259" key="8">
    <source>
        <dbReference type="SMART" id="SM00409"/>
    </source>
</evidence>
<evidence type="ECO:0000256" key="5">
    <source>
        <dbReference type="ARBA" id="ARBA00023170"/>
    </source>
</evidence>
<name>A0A0P7UPQ5_SCLFO</name>
<keyword evidence="6" id="KW-0393">Immunoglobulin domain</keyword>
<keyword evidence="3" id="KW-1133">Transmembrane helix</keyword>
<evidence type="ECO:0000313" key="10">
    <source>
        <dbReference type="Proteomes" id="UP000034805"/>
    </source>
</evidence>
<proteinExistence type="predicted"/>
<dbReference type="Pfam" id="PF07686">
    <property type="entry name" value="V-set"/>
    <property type="match status" value="2"/>
</dbReference>